<keyword evidence="6 7" id="KW-0472">Membrane</keyword>
<evidence type="ECO:0000256" key="5">
    <source>
        <dbReference type="ARBA" id="ARBA00022989"/>
    </source>
</evidence>
<dbReference type="Pfam" id="PF00482">
    <property type="entry name" value="T2SSF"/>
    <property type="match status" value="2"/>
</dbReference>
<evidence type="ECO:0000256" key="6">
    <source>
        <dbReference type="ARBA" id="ARBA00023136"/>
    </source>
</evidence>
<evidence type="ECO:0000256" key="3">
    <source>
        <dbReference type="ARBA" id="ARBA00022475"/>
    </source>
</evidence>
<keyword evidence="4 7" id="KW-0812">Transmembrane</keyword>
<dbReference type="Proteomes" id="UP000231056">
    <property type="component" value="Unassembled WGS sequence"/>
</dbReference>
<dbReference type="AlphaFoldDB" id="A0A2M6IT80"/>
<organism evidence="9 10">
    <name type="scientific">Candidatus Roizmanbacteria bacterium CG11_big_fil_rev_8_21_14_0_20_36_8</name>
    <dbReference type="NCBI Taxonomy" id="1974856"/>
    <lineage>
        <taxon>Bacteria</taxon>
        <taxon>Candidatus Roizmaniibacteriota</taxon>
    </lineage>
</organism>
<feature type="transmembrane region" description="Helical" evidence="7">
    <location>
        <begin position="156"/>
        <end position="185"/>
    </location>
</feature>
<feature type="domain" description="Type II secretion system protein GspF" evidence="8">
    <location>
        <begin position="215"/>
        <end position="338"/>
    </location>
</feature>
<evidence type="ECO:0000256" key="2">
    <source>
        <dbReference type="ARBA" id="ARBA00005745"/>
    </source>
</evidence>
<evidence type="ECO:0000259" key="8">
    <source>
        <dbReference type="Pfam" id="PF00482"/>
    </source>
</evidence>
<sequence length="349" mass="38755">MSKNISISTKDKIALFDNLSTMLGAGISILEAVDSLLEDSKGNQKELLSYLRSDLTQGKQISDSFSRFPKTFDPVTLNIIRAAEEAGTIDTTFNDIKAHTQQEMEFIDKIKGAMIYPLVIFTVFVGVILLILTFVMPKMASVFARMKVNLPLPTKVMLFLSAFLMEHTILVVISTIIIITILIAIYRTKKSMLFAVIFSLPVVSELVKQIDIARFTRSMSLLLSAGLTLTNALELSEQVVWRKDMQRLVKHIRLAVMSGKRVSEAVREGKGLIPMLVVKLIEAGEKTGSLDVAMQHVSEHMDYEVNRSLTTLTTLLEPIMLVFIGVVVGGMMMAIITPIYGLIGQVRNL</sequence>
<dbReference type="PRINTS" id="PR00812">
    <property type="entry name" value="BCTERIALGSPF"/>
</dbReference>
<evidence type="ECO:0000256" key="7">
    <source>
        <dbReference type="SAM" id="Phobius"/>
    </source>
</evidence>
<keyword evidence="3" id="KW-1003">Cell membrane</keyword>
<evidence type="ECO:0000313" key="10">
    <source>
        <dbReference type="Proteomes" id="UP000231056"/>
    </source>
</evidence>
<evidence type="ECO:0000256" key="1">
    <source>
        <dbReference type="ARBA" id="ARBA00004651"/>
    </source>
</evidence>
<evidence type="ECO:0000256" key="4">
    <source>
        <dbReference type="ARBA" id="ARBA00022692"/>
    </source>
</evidence>
<dbReference type="InterPro" id="IPR018076">
    <property type="entry name" value="T2SS_GspF_dom"/>
</dbReference>
<dbReference type="GO" id="GO:0005886">
    <property type="term" value="C:plasma membrane"/>
    <property type="evidence" value="ECO:0007669"/>
    <property type="project" value="UniProtKB-SubCell"/>
</dbReference>
<accession>A0A2M6IT80</accession>
<keyword evidence="5 7" id="KW-1133">Transmembrane helix</keyword>
<dbReference type="InterPro" id="IPR042094">
    <property type="entry name" value="T2SS_GspF_sf"/>
</dbReference>
<feature type="domain" description="Type II secretion system protein GspF" evidence="8">
    <location>
        <begin position="16"/>
        <end position="137"/>
    </location>
</feature>
<dbReference type="EMBL" id="PCVM01000098">
    <property type="protein sequence ID" value="PIQ73141.1"/>
    <property type="molecule type" value="Genomic_DNA"/>
</dbReference>
<protein>
    <recommendedName>
        <fullName evidence="8">Type II secretion system protein GspF domain-containing protein</fullName>
    </recommendedName>
</protein>
<comment type="similarity">
    <text evidence="2">Belongs to the GSP F family.</text>
</comment>
<proteinExistence type="inferred from homology"/>
<comment type="subcellular location">
    <subcellularLocation>
        <location evidence="1">Cell membrane</location>
        <topology evidence="1">Multi-pass membrane protein</topology>
    </subcellularLocation>
</comment>
<reference evidence="9 10" key="1">
    <citation type="submission" date="2017-09" db="EMBL/GenBank/DDBJ databases">
        <title>Depth-based differentiation of microbial function through sediment-hosted aquifers and enrichment of novel symbionts in the deep terrestrial subsurface.</title>
        <authorList>
            <person name="Probst A.J."/>
            <person name="Ladd B."/>
            <person name="Jarett J.K."/>
            <person name="Geller-Mcgrath D.E."/>
            <person name="Sieber C.M."/>
            <person name="Emerson J.B."/>
            <person name="Anantharaman K."/>
            <person name="Thomas B.C."/>
            <person name="Malmstrom R."/>
            <person name="Stieglmeier M."/>
            <person name="Klingl A."/>
            <person name="Woyke T."/>
            <person name="Ryan C.M."/>
            <person name="Banfield J.F."/>
        </authorList>
    </citation>
    <scope>NUCLEOTIDE SEQUENCE [LARGE SCALE GENOMIC DNA]</scope>
    <source>
        <strain evidence="9">CG11_big_fil_rev_8_21_14_0_20_36_8</strain>
    </source>
</reference>
<dbReference type="Gene3D" id="1.20.81.30">
    <property type="entry name" value="Type II secretion system (T2SS), domain F"/>
    <property type="match status" value="2"/>
</dbReference>
<evidence type="ECO:0000313" key="9">
    <source>
        <dbReference type="EMBL" id="PIQ73141.1"/>
    </source>
</evidence>
<dbReference type="InterPro" id="IPR003004">
    <property type="entry name" value="GspF/PilC"/>
</dbReference>
<dbReference type="PANTHER" id="PTHR30012">
    <property type="entry name" value="GENERAL SECRETION PATHWAY PROTEIN"/>
    <property type="match status" value="1"/>
</dbReference>
<feature type="transmembrane region" description="Helical" evidence="7">
    <location>
        <begin position="319"/>
        <end position="343"/>
    </location>
</feature>
<name>A0A2M6IT80_9BACT</name>
<dbReference type="PANTHER" id="PTHR30012:SF0">
    <property type="entry name" value="TYPE II SECRETION SYSTEM PROTEIN F-RELATED"/>
    <property type="match status" value="1"/>
</dbReference>
<comment type="caution">
    <text evidence="9">The sequence shown here is derived from an EMBL/GenBank/DDBJ whole genome shotgun (WGS) entry which is preliminary data.</text>
</comment>
<gene>
    <name evidence="9" type="ORF">COV58_04130</name>
</gene>
<feature type="transmembrane region" description="Helical" evidence="7">
    <location>
        <begin position="114"/>
        <end position="136"/>
    </location>
</feature>